<reference evidence="3" key="1">
    <citation type="journal article" date="2019" name="Int. J. Syst. Evol. Microbiol.">
        <title>The Global Catalogue of Microorganisms (GCM) 10K type strain sequencing project: providing services to taxonomists for standard genome sequencing and annotation.</title>
        <authorList>
            <consortium name="The Broad Institute Genomics Platform"/>
            <consortium name="The Broad Institute Genome Sequencing Center for Infectious Disease"/>
            <person name="Wu L."/>
            <person name="Ma J."/>
        </authorList>
    </citation>
    <scope>NUCLEOTIDE SEQUENCE [LARGE SCALE GENOMIC DNA]</scope>
    <source>
        <strain evidence="3">JCM 17924</strain>
    </source>
</reference>
<evidence type="ECO:0000256" key="1">
    <source>
        <dbReference type="SAM" id="Phobius"/>
    </source>
</evidence>
<keyword evidence="1" id="KW-1133">Transmembrane helix</keyword>
<proteinExistence type="predicted"/>
<feature type="transmembrane region" description="Helical" evidence="1">
    <location>
        <begin position="66"/>
        <end position="84"/>
    </location>
</feature>
<dbReference type="Proteomes" id="UP001500454">
    <property type="component" value="Unassembled WGS sequence"/>
</dbReference>
<dbReference type="EMBL" id="BAABHA010000007">
    <property type="protein sequence ID" value="GAA4383051.1"/>
    <property type="molecule type" value="Genomic_DNA"/>
</dbReference>
<accession>A0ABP8J180</accession>
<sequence>MKESLLKLLEPQFYPGVVATILPAIIFLPVKDIYGFVPSLITALITCLTGMGIGQATVNKSPSVKWATIVGTFLVGIAAMLIIAESASPAEAAQQSEATE</sequence>
<keyword evidence="1" id="KW-0472">Membrane</keyword>
<organism evidence="2 3">
    <name type="scientific">Hymenobacter koreensis</name>
    <dbReference type="NCBI Taxonomy" id="1084523"/>
    <lineage>
        <taxon>Bacteria</taxon>
        <taxon>Pseudomonadati</taxon>
        <taxon>Bacteroidota</taxon>
        <taxon>Cytophagia</taxon>
        <taxon>Cytophagales</taxon>
        <taxon>Hymenobacteraceae</taxon>
        <taxon>Hymenobacter</taxon>
    </lineage>
</organism>
<evidence type="ECO:0000313" key="3">
    <source>
        <dbReference type="Proteomes" id="UP001500454"/>
    </source>
</evidence>
<name>A0ABP8J180_9BACT</name>
<keyword evidence="1" id="KW-0812">Transmembrane</keyword>
<comment type="caution">
    <text evidence="2">The sequence shown here is derived from an EMBL/GenBank/DDBJ whole genome shotgun (WGS) entry which is preliminary data.</text>
</comment>
<protein>
    <submittedName>
        <fullName evidence="2">Uncharacterized protein</fullName>
    </submittedName>
</protein>
<feature type="transmembrane region" description="Helical" evidence="1">
    <location>
        <begin position="12"/>
        <end position="30"/>
    </location>
</feature>
<keyword evidence="3" id="KW-1185">Reference proteome</keyword>
<gene>
    <name evidence="2" type="ORF">GCM10023186_23890</name>
</gene>
<feature type="transmembrane region" description="Helical" evidence="1">
    <location>
        <begin position="36"/>
        <end position="54"/>
    </location>
</feature>
<evidence type="ECO:0000313" key="2">
    <source>
        <dbReference type="EMBL" id="GAA4383051.1"/>
    </source>
</evidence>